<dbReference type="AlphaFoldDB" id="A0A1Y4T0R9"/>
<accession>A0A1Y4T0R9</accession>
<reference evidence="2 3" key="1">
    <citation type="journal article" date="2018" name="BMC Genomics">
        <title>Whole genome sequencing and function prediction of 133 gut anaerobes isolated from chicken caecum in pure cultures.</title>
        <authorList>
            <person name="Medvecky M."/>
            <person name="Cejkova D."/>
            <person name="Polansky O."/>
            <person name="Karasova D."/>
            <person name="Kubasova T."/>
            <person name="Cizek A."/>
            <person name="Rychlik I."/>
        </authorList>
    </citation>
    <scope>NUCLEOTIDE SEQUENCE [LARGE SCALE GENOMIC DNA]</scope>
    <source>
        <strain evidence="2 3">An13</strain>
    </source>
</reference>
<evidence type="ECO:0000313" key="3">
    <source>
        <dbReference type="Proteomes" id="UP000195305"/>
    </source>
</evidence>
<organism evidence="2 3">
    <name type="scientific">Massilimicrobiota timonensis</name>
    <dbReference type="NCBI Taxonomy" id="1776392"/>
    <lineage>
        <taxon>Bacteria</taxon>
        <taxon>Bacillati</taxon>
        <taxon>Bacillota</taxon>
        <taxon>Erysipelotrichia</taxon>
        <taxon>Erysipelotrichales</taxon>
        <taxon>Erysipelotrichaceae</taxon>
        <taxon>Massilimicrobiota</taxon>
    </lineage>
</organism>
<dbReference type="InterPro" id="IPR006287">
    <property type="entry name" value="DJ-1"/>
</dbReference>
<feature type="domain" description="DJ-1/PfpI" evidence="1">
    <location>
        <begin position="2"/>
        <end position="161"/>
    </location>
</feature>
<evidence type="ECO:0000259" key="1">
    <source>
        <dbReference type="Pfam" id="PF01965"/>
    </source>
</evidence>
<keyword evidence="3" id="KW-1185">Reference proteome</keyword>
<dbReference type="PANTHER" id="PTHR48094:SF12">
    <property type="entry name" value="PARKINSON DISEASE PROTEIN 7 HOMOLOG"/>
    <property type="match status" value="1"/>
</dbReference>
<dbReference type="CDD" id="cd03135">
    <property type="entry name" value="GATase1_DJ-1"/>
    <property type="match status" value="1"/>
</dbReference>
<dbReference type="RefSeq" id="WP_087357340.1">
    <property type="nucleotide sequence ID" value="NZ_JACJKO010000023.1"/>
</dbReference>
<dbReference type="NCBIfam" id="TIGR01383">
    <property type="entry name" value="not_thiJ"/>
    <property type="match status" value="1"/>
</dbReference>
<comment type="caution">
    <text evidence="2">The sequence shown here is derived from an EMBL/GenBank/DDBJ whole genome shotgun (WGS) entry which is preliminary data.</text>
</comment>
<sequence length="199" mass="22045">MKKVAVVVAPGFEEGETLTIVDIMRRAHIQCDMFGFDKVVQGGHDIEVACDDVLSERVLDYDMIVLPGGYGGSRAMRDSDLMMDLLHQMNEKGKYICAMCAAPIVLERAGLLEGKNFTAYQGYDQKIHQGNYLEDKVVIDGQIVTSRGPATAYAFAYKLVDLLDGDSLAVKKRMIYFNAFDVKEDESYEACCCIDGEGI</sequence>
<dbReference type="Pfam" id="PF01965">
    <property type="entry name" value="DJ-1_PfpI"/>
    <property type="match status" value="1"/>
</dbReference>
<dbReference type="InterPro" id="IPR029062">
    <property type="entry name" value="Class_I_gatase-like"/>
</dbReference>
<dbReference type="GO" id="GO:0005737">
    <property type="term" value="C:cytoplasm"/>
    <property type="evidence" value="ECO:0007669"/>
    <property type="project" value="TreeGrafter"/>
</dbReference>
<dbReference type="SUPFAM" id="SSF52317">
    <property type="entry name" value="Class I glutamine amidotransferase-like"/>
    <property type="match status" value="1"/>
</dbReference>
<proteinExistence type="predicted"/>
<dbReference type="EMBL" id="NFLJ01000006">
    <property type="protein sequence ID" value="OUQ35796.1"/>
    <property type="molecule type" value="Genomic_DNA"/>
</dbReference>
<dbReference type="Gene3D" id="3.40.50.880">
    <property type="match status" value="1"/>
</dbReference>
<gene>
    <name evidence="2" type="ORF">B5E75_02950</name>
</gene>
<dbReference type="InterPro" id="IPR050325">
    <property type="entry name" value="Prot/Nucl_acid_deglycase"/>
</dbReference>
<dbReference type="OrthoDB" id="9800516at2"/>
<dbReference type="PANTHER" id="PTHR48094">
    <property type="entry name" value="PROTEIN/NUCLEIC ACID DEGLYCASE DJ-1-RELATED"/>
    <property type="match status" value="1"/>
</dbReference>
<dbReference type="Proteomes" id="UP000195305">
    <property type="component" value="Unassembled WGS sequence"/>
</dbReference>
<evidence type="ECO:0000313" key="2">
    <source>
        <dbReference type="EMBL" id="OUQ35796.1"/>
    </source>
</evidence>
<dbReference type="InterPro" id="IPR002818">
    <property type="entry name" value="DJ-1/PfpI"/>
</dbReference>
<protein>
    <submittedName>
        <fullName evidence="2">DJ-1 family protein</fullName>
    </submittedName>
</protein>
<name>A0A1Y4T0R9_9FIRM</name>